<comment type="similarity">
    <text evidence="1 4">Belongs to the D-isomer specific 2-hydroxyacid dehydrogenase family.</text>
</comment>
<gene>
    <name evidence="7" type="ORF">Psuf_010890</name>
</gene>
<reference evidence="7 8" key="2">
    <citation type="submission" date="2020-03" db="EMBL/GenBank/DDBJ databases">
        <authorList>
            <person name="Ichikawa N."/>
            <person name="Kimura A."/>
            <person name="Kitahashi Y."/>
            <person name="Uohara A."/>
        </authorList>
    </citation>
    <scope>NUCLEOTIDE SEQUENCE [LARGE SCALE GENOMIC DNA]</scope>
    <source>
        <strain evidence="7 8">NBRC 105367</strain>
    </source>
</reference>
<keyword evidence="2 4" id="KW-0560">Oxidoreductase</keyword>
<dbReference type="PANTHER" id="PTHR43333:SF1">
    <property type="entry name" value="D-ISOMER SPECIFIC 2-HYDROXYACID DEHYDROGENASE NAD-BINDING DOMAIN-CONTAINING PROTEIN"/>
    <property type="match status" value="1"/>
</dbReference>
<dbReference type="PROSITE" id="PS00671">
    <property type="entry name" value="D_2_HYDROXYACID_DH_3"/>
    <property type="match status" value="1"/>
</dbReference>
<evidence type="ECO:0000256" key="4">
    <source>
        <dbReference type="RuleBase" id="RU003719"/>
    </source>
</evidence>
<dbReference type="GO" id="GO:0016616">
    <property type="term" value="F:oxidoreductase activity, acting on the CH-OH group of donors, NAD or NADP as acceptor"/>
    <property type="evidence" value="ECO:0007669"/>
    <property type="project" value="InterPro"/>
</dbReference>
<dbReference type="SUPFAM" id="SSF51735">
    <property type="entry name" value="NAD(P)-binding Rossmann-fold domains"/>
    <property type="match status" value="1"/>
</dbReference>
<dbReference type="InterPro" id="IPR006139">
    <property type="entry name" value="D-isomer_2_OHA_DH_cat_dom"/>
</dbReference>
<dbReference type="KEGG" id="psuu:Psuf_010890"/>
<dbReference type="Pfam" id="PF00389">
    <property type="entry name" value="2-Hacid_dh"/>
    <property type="match status" value="1"/>
</dbReference>
<name>A0A6F8YCF0_9ACTN</name>
<evidence type="ECO:0000313" key="7">
    <source>
        <dbReference type="EMBL" id="BCB83776.1"/>
    </source>
</evidence>
<dbReference type="InterPro" id="IPR036291">
    <property type="entry name" value="NAD(P)-bd_dom_sf"/>
</dbReference>
<feature type="domain" description="D-isomer specific 2-hydroxyacid dehydrogenase NAD-binding" evidence="6">
    <location>
        <begin position="132"/>
        <end position="302"/>
    </location>
</feature>
<evidence type="ECO:0000256" key="2">
    <source>
        <dbReference type="ARBA" id="ARBA00023002"/>
    </source>
</evidence>
<evidence type="ECO:0000256" key="1">
    <source>
        <dbReference type="ARBA" id="ARBA00005854"/>
    </source>
</evidence>
<dbReference type="RefSeq" id="WP_173154456.1">
    <property type="nucleotide sequence ID" value="NZ_AP022871.1"/>
</dbReference>
<dbReference type="InterPro" id="IPR006140">
    <property type="entry name" value="D-isomer_DH_NAD-bd"/>
</dbReference>
<dbReference type="InterPro" id="IPR029753">
    <property type="entry name" value="D-isomer_DH_CS"/>
</dbReference>
<dbReference type="Gene3D" id="3.40.50.720">
    <property type="entry name" value="NAD(P)-binding Rossmann-like Domain"/>
    <property type="match status" value="2"/>
</dbReference>
<evidence type="ECO:0000256" key="3">
    <source>
        <dbReference type="ARBA" id="ARBA00023027"/>
    </source>
</evidence>
<protein>
    <recommendedName>
        <fullName evidence="9">2-hydroxyacid dehydrogenase</fullName>
    </recommendedName>
</protein>
<reference evidence="7 8" key="1">
    <citation type="submission" date="2020-03" db="EMBL/GenBank/DDBJ databases">
        <title>Whole genome shotgun sequence of Phytohabitans suffuscus NBRC 105367.</title>
        <authorList>
            <person name="Komaki H."/>
            <person name="Tamura T."/>
        </authorList>
    </citation>
    <scope>NUCLEOTIDE SEQUENCE [LARGE SCALE GENOMIC DNA]</scope>
    <source>
        <strain evidence="7 8">NBRC 105367</strain>
    </source>
</reference>
<keyword evidence="8" id="KW-1185">Reference proteome</keyword>
<accession>A0A6F8YCF0</accession>
<dbReference type="Proteomes" id="UP000503011">
    <property type="component" value="Chromosome"/>
</dbReference>
<dbReference type="AlphaFoldDB" id="A0A6F8YCF0"/>
<evidence type="ECO:0000313" key="8">
    <source>
        <dbReference type="Proteomes" id="UP000503011"/>
    </source>
</evidence>
<dbReference type="GO" id="GO:0051287">
    <property type="term" value="F:NAD binding"/>
    <property type="evidence" value="ECO:0007669"/>
    <property type="project" value="InterPro"/>
</dbReference>
<dbReference type="Pfam" id="PF02826">
    <property type="entry name" value="2-Hacid_dh_C"/>
    <property type="match status" value="1"/>
</dbReference>
<evidence type="ECO:0000259" key="6">
    <source>
        <dbReference type="Pfam" id="PF02826"/>
    </source>
</evidence>
<evidence type="ECO:0008006" key="9">
    <source>
        <dbReference type="Google" id="ProtNLM"/>
    </source>
</evidence>
<organism evidence="7 8">
    <name type="scientific">Phytohabitans suffuscus</name>
    <dbReference type="NCBI Taxonomy" id="624315"/>
    <lineage>
        <taxon>Bacteria</taxon>
        <taxon>Bacillati</taxon>
        <taxon>Actinomycetota</taxon>
        <taxon>Actinomycetes</taxon>
        <taxon>Micromonosporales</taxon>
        <taxon>Micromonosporaceae</taxon>
    </lineage>
</organism>
<proteinExistence type="inferred from homology"/>
<feature type="domain" description="D-isomer specific 2-hydroxyacid dehydrogenase catalytic" evidence="5">
    <location>
        <begin position="66"/>
        <end position="333"/>
    </location>
</feature>
<dbReference type="EMBL" id="AP022871">
    <property type="protein sequence ID" value="BCB83776.1"/>
    <property type="molecule type" value="Genomic_DNA"/>
</dbReference>
<evidence type="ECO:0000259" key="5">
    <source>
        <dbReference type="Pfam" id="PF00389"/>
    </source>
</evidence>
<dbReference type="SUPFAM" id="SSF52283">
    <property type="entry name" value="Formate/glycerate dehydrogenase catalytic domain-like"/>
    <property type="match status" value="1"/>
</dbReference>
<dbReference type="PANTHER" id="PTHR43333">
    <property type="entry name" value="2-HACID_DH_C DOMAIN-CONTAINING PROTEIN"/>
    <property type="match status" value="1"/>
</dbReference>
<sequence>MSVTVLLATRYLQAQGVPEAITAIDPRLRVRTCLYAEPPERRAARSRAGTGDRLDLPAPSLAERDALAEADVLVALDVPADLPALAPRLRWCHLISSGTSHVAYSGLPAPGVALTHSPGGNAPGVAEFVLARIFEHAKLLPQLAAMQRRRDGELCFGRRVAGQLLTIVGLGWIGREIAARAHALGMVVRAVVHRPPTSAPDGVRVTTDLAAALADADVTVLCASDRAENRNLFDEAAFAAMKHGSFFVNVSRGVLVDEAALAAALHSGQLAAAALDVTVHEPLPAAHPLWDAPNLRLSFHSASTQDGMVARRLEIFTTNLRRYLSGEPLAHTVPAFSATDRPALP</sequence>
<keyword evidence="3" id="KW-0520">NAD</keyword>